<gene>
    <name evidence="4" type="ORF">B0H64DRAFT_406088</name>
</gene>
<feature type="domain" description="Thioesterase" evidence="3">
    <location>
        <begin position="80"/>
        <end position="157"/>
    </location>
</feature>
<dbReference type="GeneID" id="87841430"/>
<dbReference type="SUPFAM" id="SSF54637">
    <property type="entry name" value="Thioesterase/thiol ester dehydrase-isomerase"/>
    <property type="match status" value="1"/>
</dbReference>
<dbReference type="PANTHER" id="PTHR21660:SF1">
    <property type="entry name" value="ACYL-COENZYME A THIOESTERASE 13"/>
    <property type="match status" value="1"/>
</dbReference>
<reference evidence="4" key="1">
    <citation type="journal article" date="2023" name="Mol. Phylogenet. Evol.">
        <title>Genome-scale phylogeny and comparative genomics of the fungal order Sordariales.</title>
        <authorList>
            <person name="Hensen N."/>
            <person name="Bonometti L."/>
            <person name="Westerberg I."/>
            <person name="Brannstrom I.O."/>
            <person name="Guillou S."/>
            <person name="Cros-Aarteil S."/>
            <person name="Calhoun S."/>
            <person name="Haridas S."/>
            <person name="Kuo A."/>
            <person name="Mondo S."/>
            <person name="Pangilinan J."/>
            <person name="Riley R."/>
            <person name="LaButti K."/>
            <person name="Andreopoulos B."/>
            <person name="Lipzen A."/>
            <person name="Chen C."/>
            <person name="Yan M."/>
            <person name="Daum C."/>
            <person name="Ng V."/>
            <person name="Clum A."/>
            <person name="Steindorff A."/>
            <person name="Ohm R.A."/>
            <person name="Martin F."/>
            <person name="Silar P."/>
            <person name="Natvig D.O."/>
            <person name="Lalanne C."/>
            <person name="Gautier V."/>
            <person name="Ament-Velasquez S.L."/>
            <person name="Kruys A."/>
            <person name="Hutchinson M.I."/>
            <person name="Powell A.J."/>
            <person name="Barry K."/>
            <person name="Miller A.N."/>
            <person name="Grigoriev I.V."/>
            <person name="Debuchy R."/>
            <person name="Gladieux P."/>
            <person name="Hiltunen Thoren M."/>
            <person name="Johannesson H."/>
        </authorList>
    </citation>
    <scope>NUCLEOTIDE SEQUENCE</scope>
    <source>
        <strain evidence="4">CBS 168.71</strain>
    </source>
</reference>
<name>A0AAE0LPA0_9PEZI</name>
<dbReference type="RefSeq" id="XP_062655764.1">
    <property type="nucleotide sequence ID" value="XM_062804482.1"/>
</dbReference>
<dbReference type="CDD" id="cd03443">
    <property type="entry name" value="PaaI_thioesterase"/>
    <property type="match status" value="1"/>
</dbReference>
<keyword evidence="5" id="KW-1185">Reference proteome</keyword>
<evidence type="ECO:0000313" key="5">
    <source>
        <dbReference type="Proteomes" id="UP001278766"/>
    </source>
</evidence>
<dbReference type="Proteomes" id="UP001278766">
    <property type="component" value="Unassembled WGS sequence"/>
</dbReference>
<dbReference type="InterPro" id="IPR039298">
    <property type="entry name" value="ACOT13"/>
</dbReference>
<dbReference type="GO" id="GO:0047617">
    <property type="term" value="F:fatty acyl-CoA hydrolase activity"/>
    <property type="evidence" value="ECO:0007669"/>
    <property type="project" value="InterPro"/>
</dbReference>
<proteinExistence type="inferred from homology"/>
<keyword evidence="2" id="KW-0378">Hydrolase</keyword>
<dbReference type="EMBL" id="JAUEPN010000007">
    <property type="protein sequence ID" value="KAK3292250.1"/>
    <property type="molecule type" value="Genomic_DNA"/>
</dbReference>
<dbReference type="InterPro" id="IPR029069">
    <property type="entry name" value="HotDog_dom_sf"/>
</dbReference>
<dbReference type="Pfam" id="PF03061">
    <property type="entry name" value="4HBT"/>
    <property type="match status" value="1"/>
</dbReference>
<evidence type="ECO:0000256" key="1">
    <source>
        <dbReference type="ARBA" id="ARBA00008324"/>
    </source>
</evidence>
<dbReference type="InterPro" id="IPR006683">
    <property type="entry name" value="Thioestr_dom"/>
</dbReference>
<sequence>MSNPRAKQEKHANTYLDLTGEERIRELISQFAATVDNADDQEWTKSLFPHLTVHSVSADGPHPSVTFSFTVQPVHCNRLNNLHGGCTASLFDFCTSTVLAVVARPGFWSYLGVSRTLNTTYLRPAPAGSTVLVECELVQVGQRLCSLRGTMRRADDGAVLATCEHGKVNTDPGVAKV</sequence>
<dbReference type="Gene3D" id="3.10.129.10">
    <property type="entry name" value="Hotdog Thioesterase"/>
    <property type="match status" value="1"/>
</dbReference>
<comment type="similarity">
    <text evidence="1">Belongs to the thioesterase PaaI family.</text>
</comment>
<reference evidence="4" key="2">
    <citation type="submission" date="2023-06" db="EMBL/GenBank/DDBJ databases">
        <authorList>
            <consortium name="Lawrence Berkeley National Laboratory"/>
            <person name="Haridas S."/>
            <person name="Hensen N."/>
            <person name="Bonometti L."/>
            <person name="Westerberg I."/>
            <person name="Brannstrom I.O."/>
            <person name="Guillou S."/>
            <person name="Cros-Aarteil S."/>
            <person name="Calhoun S."/>
            <person name="Kuo A."/>
            <person name="Mondo S."/>
            <person name="Pangilinan J."/>
            <person name="Riley R."/>
            <person name="Labutti K."/>
            <person name="Andreopoulos B."/>
            <person name="Lipzen A."/>
            <person name="Chen C."/>
            <person name="Yanf M."/>
            <person name="Daum C."/>
            <person name="Ng V."/>
            <person name="Clum A."/>
            <person name="Steindorff A."/>
            <person name="Ohm R."/>
            <person name="Martin F."/>
            <person name="Silar P."/>
            <person name="Natvig D."/>
            <person name="Lalanne C."/>
            <person name="Gautier V."/>
            <person name="Ament-Velasquez S.L."/>
            <person name="Kruys A."/>
            <person name="Hutchinson M.I."/>
            <person name="Powell A.J."/>
            <person name="Barry K."/>
            <person name="Miller A.N."/>
            <person name="Grigoriev I.V."/>
            <person name="Debuchy R."/>
            <person name="Gladieux P."/>
            <person name="Thoren M.H."/>
            <person name="Johannesson H."/>
        </authorList>
    </citation>
    <scope>NUCLEOTIDE SEQUENCE</scope>
    <source>
        <strain evidence="4">CBS 168.71</strain>
    </source>
</reference>
<dbReference type="PANTHER" id="PTHR21660">
    <property type="entry name" value="THIOESTERASE SUPERFAMILY MEMBER-RELATED"/>
    <property type="match status" value="1"/>
</dbReference>
<evidence type="ECO:0000259" key="3">
    <source>
        <dbReference type="Pfam" id="PF03061"/>
    </source>
</evidence>
<protein>
    <submittedName>
        <fullName evidence="4">HotDog domain-containing protein</fullName>
    </submittedName>
</protein>
<evidence type="ECO:0000256" key="2">
    <source>
        <dbReference type="ARBA" id="ARBA00022801"/>
    </source>
</evidence>
<organism evidence="4 5">
    <name type="scientific">Chaetomium fimeti</name>
    <dbReference type="NCBI Taxonomy" id="1854472"/>
    <lineage>
        <taxon>Eukaryota</taxon>
        <taxon>Fungi</taxon>
        <taxon>Dikarya</taxon>
        <taxon>Ascomycota</taxon>
        <taxon>Pezizomycotina</taxon>
        <taxon>Sordariomycetes</taxon>
        <taxon>Sordariomycetidae</taxon>
        <taxon>Sordariales</taxon>
        <taxon>Chaetomiaceae</taxon>
        <taxon>Chaetomium</taxon>
    </lineage>
</organism>
<accession>A0AAE0LPA0</accession>
<comment type="caution">
    <text evidence="4">The sequence shown here is derived from an EMBL/GenBank/DDBJ whole genome shotgun (WGS) entry which is preliminary data.</text>
</comment>
<dbReference type="AlphaFoldDB" id="A0AAE0LPA0"/>
<evidence type="ECO:0000313" key="4">
    <source>
        <dbReference type="EMBL" id="KAK3292250.1"/>
    </source>
</evidence>